<keyword evidence="1" id="KW-0732">Signal</keyword>
<protein>
    <submittedName>
        <fullName evidence="2">Uncharacterized protein</fullName>
    </submittedName>
</protein>
<sequence>MNIVRALLPIVFLSHSFAANAQHPLILERLNTWNEASPQPSNDVLAAEISDAIADIYSTAGRCNATGLQIEDARSAAADRFAFTALVRGTIRNAWFVTTRIPDCDDAPVRFMMIQNTGGEFKTIRVNRGRSYAWESLIGDTLPLANIAAAAALKRAGEPCSVDDSKGSLGVTRVASEGEDLGMDVYGVRYSGKWTEIWPIEICDRTVEVAIEFTADADGGAFTNMPGDQARILK</sequence>
<reference evidence="2 3" key="1">
    <citation type="submission" date="2022-06" db="EMBL/GenBank/DDBJ databases">
        <authorList>
            <person name="Liu G."/>
        </authorList>
    </citation>
    <scope>NUCLEOTIDE SEQUENCE [LARGE SCALE GENOMIC DNA]</scope>
    <source>
        <strain evidence="2 3">E4</strain>
    </source>
</reference>
<dbReference type="Proteomes" id="UP001056619">
    <property type="component" value="Chromosome"/>
</dbReference>
<evidence type="ECO:0000313" key="3">
    <source>
        <dbReference type="Proteomes" id="UP001056619"/>
    </source>
</evidence>
<evidence type="ECO:0000256" key="1">
    <source>
        <dbReference type="SAM" id="SignalP"/>
    </source>
</evidence>
<feature type="signal peptide" evidence="1">
    <location>
        <begin position="1"/>
        <end position="21"/>
    </location>
</feature>
<accession>A0ABY4U2E0</accession>
<dbReference type="RefSeq" id="WP_301641409.1">
    <property type="nucleotide sequence ID" value="NZ_CP098494.1"/>
</dbReference>
<name>A0ABY4U2E0_9SPHN</name>
<gene>
    <name evidence="2" type="ORF">NCF85_09125</name>
</gene>
<feature type="chain" id="PRO_5047154492" evidence="1">
    <location>
        <begin position="22"/>
        <end position="234"/>
    </location>
</feature>
<dbReference type="EMBL" id="CP098494">
    <property type="protein sequence ID" value="USA60273.1"/>
    <property type="molecule type" value="Genomic_DNA"/>
</dbReference>
<evidence type="ECO:0000313" key="2">
    <source>
        <dbReference type="EMBL" id="USA60273.1"/>
    </source>
</evidence>
<proteinExistence type="predicted"/>
<keyword evidence="3" id="KW-1185">Reference proteome</keyword>
<organism evidence="2 3">
    <name type="scientific">Qipengyuania citrea</name>
    <dbReference type="NCBI Taxonomy" id="225971"/>
    <lineage>
        <taxon>Bacteria</taxon>
        <taxon>Pseudomonadati</taxon>
        <taxon>Pseudomonadota</taxon>
        <taxon>Alphaproteobacteria</taxon>
        <taxon>Sphingomonadales</taxon>
        <taxon>Erythrobacteraceae</taxon>
        <taxon>Qipengyuania</taxon>
    </lineage>
</organism>